<accession>A0ACA9L6I5</accession>
<reference evidence="1" key="1">
    <citation type="submission" date="2021-06" db="EMBL/GenBank/DDBJ databases">
        <authorList>
            <person name="Kallberg Y."/>
            <person name="Tangrot J."/>
            <person name="Rosling A."/>
        </authorList>
    </citation>
    <scope>NUCLEOTIDE SEQUENCE</scope>
    <source>
        <strain evidence="1">28 12/20/2015</strain>
    </source>
</reference>
<organism evidence="1 2">
    <name type="scientific">Cetraspora pellucida</name>
    <dbReference type="NCBI Taxonomy" id="1433469"/>
    <lineage>
        <taxon>Eukaryota</taxon>
        <taxon>Fungi</taxon>
        <taxon>Fungi incertae sedis</taxon>
        <taxon>Mucoromycota</taxon>
        <taxon>Glomeromycotina</taxon>
        <taxon>Glomeromycetes</taxon>
        <taxon>Diversisporales</taxon>
        <taxon>Gigasporaceae</taxon>
        <taxon>Cetraspora</taxon>
    </lineage>
</organism>
<gene>
    <name evidence="1" type="ORF">SPELUC_LOCUS3434</name>
</gene>
<dbReference type="EMBL" id="CAJVPW010002615">
    <property type="protein sequence ID" value="CAG8510013.1"/>
    <property type="molecule type" value="Genomic_DNA"/>
</dbReference>
<keyword evidence="2" id="KW-1185">Reference proteome</keyword>
<protein>
    <submittedName>
        <fullName evidence="1">11346_t:CDS:1</fullName>
    </submittedName>
</protein>
<name>A0ACA9L6I5_9GLOM</name>
<dbReference type="Proteomes" id="UP000789366">
    <property type="component" value="Unassembled WGS sequence"/>
</dbReference>
<evidence type="ECO:0000313" key="1">
    <source>
        <dbReference type="EMBL" id="CAG8510013.1"/>
    </source>
</evidence>
<evidence type="ECO:0000313" key="2">
    <source>
        <dbReference type="Proteomes" id="UP000789366"/>
    </source>
</evidence>
<sequence>MDSDLVLNVEENYNLKTGITEKFSDLDVDEYNETWFNEDSDLDIIQIYTTFGVPVTQYDNEEIKYKAATITHKSTTTIYKTETNLNKKAKIKLEPNSLQELEIEE</sequence>
<comment type="caution">
    <text evidence="1">The sequence shown here is derived from an EMBL/GenBank/DDBJ whole genome shotgun (WGS) entry which is preliminary data.</text>
</comment>
<proteinExistence type="predicted"/>